<reference evidence="7 8" key="1">
    <citation type="submission" date="2016-10" db="EMBL/GenBank/DDBJ databases">
        <authorList>
            <person name="de Groot N.N."/>
        </authorList>
    </citation>
    <scope>NUCLEOTIDE SEQUENCE [LARGE SCALE GENOMIC DNA]</scope>
    <source>
        <strain evidence="7 8">DSM 29439</strain>
    </source>
</reference>
<dbReference type="InterPro" id="IPR001647">
    <property type="entry name" value="HTH_TetR"/>
</dbReference>
<dbReference type="STRING" id="1173584.SAMN05444851_1556"/>
<accession>A0A1I0PD76</accession>
<organism evidence="7 8">
    <name type="scientific">Aliiroseovarius sediminilitoris</name>
    <dbReference type="NCBI Taxonomy" id="1173584"/>
    <lineage>
        <taxon>Bacteria</taxon>
        <taxon>Pseudomonadati</taxon>
        <taxon>Pseudomonadota</taxon>
        <taxon>Alphaproteobacteria</taxon>
        <taxon>Rhodobacterales</taxon>
        <taxon>Paracoccaceae</taxon>
        <taxon>Aliiroseovarius</taxon>
    </lineage>
</organism>
<dbReference type="InterPro" id="IPR050109">
    <property type="entry name" value="HTH-type_TetR-like_transc_reg"/>
</dbReference>
<dbReference type="PANTHER" id="PTHR30055">
    <property type="entry name" value="HTH-TYPE TRANSCRIPTIONAL REGULATOR RUTR"/>
    <property type="match status" value="1"/>
</dbReference>
<dbReference type="PROSITE" id="PS01081">
    <property type="entry name" value="HTH_TETR_1"/>
    <property type="match status" value="1"/>
</dbReference>
<dbReference type="SUPFAM" id="SSF46689">
    <property type="entry name" value="Homeodomain-like"/>
    <property type="match status" value="1"/>
</dbReference>
<keyword evidence="3 5" id="KW-0238">DNA-binding</keyword>
<dbReference type="Pfam" id="PF13977">
    <property type="entry name" value="TetR_C_6"/>
    <property type="match status" value="1"/>
</dbReference>
<keyword evidence="2" id="KW-0805">Transcription regulation</keyword>
<dbReference type="PANTHER" id="PTHR30055:SF228">
    <property type="entry name" value="TRANSCRIPTIONAL REGULATOR-RELATED"/>
    <property type="match status" value="1"/>
</dbReference>
<evidence type="ECO:0000256" key="4">
    <source>
        <dbReference type="ARBA" id="ARBA00023163"/>
    </source>
</evidence>
<evidence type="ECO:0000313" key="8">
    <source>
        <dbReference type="Proteomes" id="UP000199650"/>
    </source>
</evidence>
<gene>
    <name evidence="7" type="ORF">SAMN05444851_1556</name>
</gene>
<dbReference type="RefSeq" id="WP_245744678.1">
    <property type="nucleotide sequence ID" value="NZ_FOJB01000001.1"/>
</dbReference>
<keyword evidence="4" id="KW-0804">Transcription</keyword>
<dbReference type="Pfam" id="PF00440">
    <property type="entry name" value="TetR_N"/>
    <property type="match status" value="1"/>
</dbReference>
<dbReference type="Proteomes" id="UP000199650">
    <property type="component" value="Unassembled WGS sequence"/>
</dbReference>
<evidence type="ECO:0000256" key="1">
    <source>
        <dbReference type="ARBA" id="ARBA00022491"/>
    </source>
</evidence>
<keyword evidence="8" id="KW-1185">Reference proteome</keyword>
<name>A0A1I0PD76_9RHOB</name>
<evidence type="ECO:0000256" key="5">
    <source>
        <dbReference type="PROSITE-ProRule" id="PRU00335"/>
    </source>
</evidence>
<dbReference type="AlphaFoldDB" id="A0A1I0PD76"/>
<dbReference type="GO" id="GO:0003700">
    <property type="term" value="F:DNA-binding transcription factor activity"/>
    <property type="evidence" value="ECO:0007669"/>
    <property type="project" value="TreeGrafter"/>
</dbReference>
<dbReference type="SUPFAM" id="SSF48498">
    <property type="entry name" value="Tetracyclin repressor-like, C-terminal domain"/>
    <property type="match status" value="1"/>
</dbReference>
<evidence type="ECO:0000259" key="6">
    <source>
        <dbReference type="PROSITE" id="PS50977"/>
    </source>
</evidence>
<dbReference type="PROSITE" id="PS50977">
    <property type="entry name" value="HTH_TETR_2"/>
    <property type="match status" value="1"/>
</dbReference>
<sequence length="215" mass="23215">MTQSHPKFRREPAEQRKEALILAALALIAERGVRGATVRAIAERADVTQGLIRHYFSSKEDLISAAYAFHMSHMTNLTAAPNVPDGATASVRLAAFVAAGLNPPVVDPASVSLWASFLNKVREDPRMRQIHEQTYHDFRDRLEGLIADALAEAELVAPPARLRHLAIACNAVIDGLWMEGGALPNAFEPGELPKIGLQSVGAIIGIDLQETGNPS</sequence>
<dbReference type="GO" id="GO:0000976">
    <property type="term" value="F:transcription cis-regulatory region binding"/>
    <property type="evidence" value="ECO:0007669"/>
    <property type="project" value="TreeGrafter"/>
</dbReference>
<dbReference type="InterPro" id="IPR039538">
    <property type="entry name" value="BetI_C"/>
</dbReference>
<dbReference type="PRINTS" id="PR00455">
    <property type="entry name" value="HTHTETR"/>
</dbReference>
<dbReference type="InterPro" id="IPR036271">
    <property type="entry name" value="Tet_transcr_reg_TetR-rel_C_sf"/>
</dbReference>
<evidence type="ECO:0000256" key="2">
    <source>
        <dbReference type="ARBA" id="ARBA00023015"/>
    </source>
</evidence>
<keyword evidence="1" id="KW-0678">Repressor</keyword>
<protein>
    <submittedName>
        <fullName evidence="7">Transcriptional regulator, TetR family</fullName>
    </submittedName>
</protein>
<proteinExistence type="predicted"/>
<evidence type="ECO:0000256" key="3">
    <source>
        <dbReference type="ARBA" id="ARBA00023125"/>
    </source>
</evidence>
<dbReference type="InterPro" id="IPR009057">
    <property type="entry name" value="Homeodomain-like_sf"/>
</dbReference>
<feature type="domain" description="HTH tetR-type" evidence="6">
    <location>
        <begin position="14"/>
        <end position="74"/>
    </location>
</feature>
<evidence type="ECO:0000313" key="7">
    <source>
        <dbReference type="EMBL" id="SEW12331.1"/>
    </source>
</evidence>
<dbReference type="InterPro" id="IPR023772">
    <property type="entry name" value="DNA-bd_HTH_TetR-type_CS"/>
</dbReference>
<dbReference type="EMBL" id="FOJB01000001">
    <property type="protein sequence ID" value="SEW12331.1"/>
    <property type="molecule type" value="Genomic_DNA"/>
</dbReference>
<feature type="DNA-binding region" description="H-T-H motif" evidence="5">
    <location>
        <begin position="37"/>
        <end position="56"/>
    </location>
</feature>
<dbReference type="Gene3D" id="1.10.357.10">
    <property type="entry name" value="Tetracycline Repressor, domain 2"/>
    <property type="match status" value="1"/>
</dbReference>